<keyword evidence="1" id="KW-0472">Membrane</keyword>
<dbReference type="EMBL" id="AAOG01000001">
    <property type="protein sequence ID" value="EAR13744.1"/>
    <property type="molecule type" value="Genomic_DNA"/>
</dbReference>
<name>A4BXQ3_9FLAO</name>
<dbReference type="PROSITE" id="PS51257">
    <property type="entry name" value="PROKAR_LIPOPROTEIN"/>
    <property type="match status" value="1"/>
</dbReference>
<evidence type="ECO:0000313" key="2">
    <source>
        <dbReference type="EMBL" id="EAR13744.1"/>
    </source>
</evidence>
<keyword evidence="3" id="KW-1185">Reference proteome</keyword>
<dbReference type="OrthoDB" id="1376530at2"/>
<protein>
    <submittedName>
        <fullName evidence="2">Uncharacterized protein</fullName>
    </submittedName>
</protein>
<dbReference type="Proteomes" id="UP000003053">
    <property type="component" value="Unassembled WGS sequence"/>
</dbReference>
<proteinExistence type="predicted"/>
<keyword evidence="1" id="KW-0812">Transmembrane</keyword>
<accession>A4BXQ3</accession>
<dbReference type="HOGENOM" id="CLU_2168650_0_0_10"/>
<feature type="transmembrane region" description="Helical" evidence="1">
    <location>
        <begin position="90"/>
        <end position="109"/>
    </location>
</feature>
<dbReference type="RefSeq" id="WP_004569542.1">
    <property type="nucleotide sequence ID" value="NZ_CH724148.1"/>
</dbReference>
<dbReference type="AlphaFoldDB" id="A4BXQ3"/>
<gene>
    <name evidence="2" type="ORF">PI23P_04582</name>
</gene>
<evidence type="ECO:0000256" key="1">
    <source>
        <dbReference type="SAM" id="Phobius"/>
    </source>
</evidence>
<reference evidence="2 3" key="1">
    <citation type="submission" date="2006-02" db="EMBL/GenBank/DDBJ databases">
        <authorList>
            <person name="Murray A."/>
            <person name="Staley J."/>
            <person name="Ferriera S."/>
            <person name="Johnson J."/>
            <person name="Kravitz S."/>
            <person name="Halpern A."/>
            <person name="Remington K."/>
            <person name="Beeson K."/>
            <person name="Tran B."/>
            <person name="Rogers Y.-H."/>
            <person name="Friedman R."/>
            <person name="Venter J.C."/>
        </authorList>
    </citation>
    <scope>NUCLEOTIDE SEQUENCE [LARGE SCALE GENOMIC DNA]</scope>
    <source>
        <strain evidence="2 3">23-P</strain>
    </source>
</reference>
<keyword evidence="1" id="KW-1133">Transmembrane helix</keyword>
<sequence>MKKLLFLLSFSILFQSCYSYKSIDYSTIEIDKKLQLEVLRLNKTSMKGRLVSKNEKTIILQTKNGQGTIPMEEVYNIKVREFSLLKTGGLIVGIPIGALVLLSIVLAIVL</sequence>
<comment type="caution">
    <text evidence="2">The sequence shown here is derived from an EMBL/GenBank/DDBJ whole genome shotgun (WGS) entry which is preliminary data.</text>
</comment>
<evidence type="ECO:0000313" key="3">
    <source>
        <dbReference type="Proteomes" id="UP000003053"/>
    </source>
</evidence>
<organism evidence="2 3">
    <name type="scientific">Polaribacter irgensii 23-P</name>
    <dbReference type="NCBI Taxonomy" id="313594"/>
    <lineage>
        <taxon>Bacteria</taxon>
        <taxon>Pseudomonadati</taxon>
        <taxon>Bacteroidota</taxon>
        <taxon>Flavobacteriia</taxon>
        <taxon>Flavobacteriales</taxon>
        <taxon>Flavobacteriaceae</taxon>
    </lineage>
</organism>